<dbReference type="Pfam" id="PF13456">
    <property type="entry name" value="RVT_3"/>
    <property type="match status" value="1"/>
</dbReference>
<evidence type="ECO:0000313" key="3">
    <source>
        <dbReference type="Proteomes" id="UP001497516"/>
    </source>
</evidence>
<dbReference type="InterPro" id="IPR052929">
    <property type="entry name" value="RNase_H-like_EbsB-rel"/>
</dbReference>
<evidence type="ECO:0000259" key="1">
    <source>
        <dbReference type="Pfam" id="PF13456"/>
    </source>
</evidence>
<reference evidence="2 3" key="1">
    <citation type="submission" date="2024-04" db="EMBL/GenBank/DDBJ databases">
        <authorList>
            <person name="Fracassetti M."/>
        </authorList>
    </citation>
    <scope>NUCLEOTIDE SEQUENCE [LARGE SCALE GENOMIC DNA]</scope>
</reference>
<dbReference type="PANTHER" id="PTHR47074">
    <property type="entry name" value="BNAC02G40300D PROTEIN"/>
    <property type="match status" value="1"/>
</dbReference>
<dbReference type="PANTHER" id="PTHR47074:SF11">
    <property type="entry name" value="REVERSE TRANSCRIPTASE-LIKE PROTEIN"/>
    <property type="match status" value="1"/>
</dbReference>
<dbReference type="EMBL" id="OZ034822">
    <property type="protein sequence ID" value="CAL1413116.1"/>
    <property type="molecule type" value="Genomic_DNA"/>
</dbReference>
<protein>
    <recommendedName>
        <fullName evidence="1">RNase H type-1 domain-containing protein</fullName>
    </recommendedName>
</protein>
<proteinExistence type="predicted"/>
<feature type="domain" description="RNase H type-1" evidence="1">
    <location>
        <begin position="136"/>
        <end position="246"/>
    </location>
</feature>
<dbReference type="InterPro" id="IPR044730">
    <property type="entry name" value="RNase_H-like_dom_plant"/>
</dbReference>
<dbReference type="AlphaFoldDB" id="A0AAV2GRN6"/>
<dbReference type="Proteomes" id="UP001497516">
    <property type="component" value="Chromosome 9"/>
</dbReference>
<dbReference type="GO" id="GO:0003676">
    <property type="term" value="F:nucleic acid binding"/>
    <property type="evidence" value="ECO:0007669"/>
    <property type="project" value="InterPro"/>
</dbReference>
<keyword evidence="3" id="KW-1185">Reference proteome</keyword>
<dbReference type="CDD" id="cd06222">
    <property type="entry name" value="RNase_H_like"/>
    <property type="match status" value="1"/>
</dbReference>
<dbReference type="InterPro" id="IPR002156">
    <property type="entry name" value="RNaseH_domain"/>
</dbReference>
<accession>A0AAV2GRN6</accession>
<gene>
    <name evidence="2" type="ORF">LTRI10_LOCUS52368</name>
</gene>
<sequence>MLGGIGNFGTFIPGLSSGSGFMGLFRARTSGTRLASPHFSPVSQTVVCLNSSTSYDHGRGGSVWRIWKSRNWVVFEGKQFRFLALMRQFHQQCEEWERVPTDRMDLGQLPTVHSPGLLAGSSLVCMWDGATRAGSHSVGEMVLLDSHREVLRVQGVQFRAIDDPLVVEALVLREALLWCVANGLQDVRFEGDAKVIIDKINQAETRDSRIGMILEEIWQCMENQSGFSLGFVGRRNNRVAHAVARKTLSLYPSTCRSFNFQAWLFSRV</sequence>
<evidence type="ECO:0000313" key="2">
    <source>
        <dbReference type="EMBL" id="CAL1413116.1"/>
    </source>
</evidence>
<dbReference type="Gene3D" id="3.30.420.10">
    <property type="entry name" value="Ribonuclease H-like superfamily/Ribonuclease H"/>
    <property type="match status" value="1"/>
</dbReference>
<dbReference type="GO" id="GO:0004523">
    <property type="term" value="F:RNA-DNA hybrid ribonuclease activity"/>
    <property type="evidence" value="ECO:0007669"/>
    <property type="project" value="InterPro"/>
</dbReference>
<name>A0AAV2GRN6_9ROSI</name>
<organism evidence="2 3">
    <name type="scientific">Linum trigynum</name>
    <dbReference type="NCBI Taxonomy" id="586398"/>
    <lineage>
        <taxon>Eukaryota</taxon>
        <taxon>Viridiplantae</taxon>
        <taxon>Streptophyta</taxon>
        <taxon>Embryophyta</taxon>
        <taxon>Tracheophyta</taxon>
        <taxon>Spermatophyta</taxon>
        <taxon>Magnoliopsida</taxon>
        <taxon>eudicotyledons</taxon>
        <taxon>Gunneridae</taxon>
        <taxon>Pentapetalae</taxon>
        <taxon>rosids</taxon>
        <taxon>fabids</taxon>
        <taxon>Malpighiales</taxon>
        <taxon>Linaceae</taxon>
        <taxon>Linum</taxon>
    </lineage>
</organism>
<dbReference type="InterPro" id="IPR036397">
    <property type="entry name" value="RNaseH_sf"/>
</dbReference>